<comment type="caution">
    <text evidence="2">The sequence shown here is derived from an EMBL/GenBank/DDBJ whole genome shotgun (WGS) entry which is preliminary data.</text>
</comment>
<organism evidence="2 3">
    <name type="scientific">Algibacter mikhailovii</name>
    <dbReference type="NCBI Taxonomy" id="425498"/>
    <lineage>
        <taxon>Bacteria</taxon>
        <taxon>Pseudomonadati</taxon>
        <taxon>Bacteroidota</taxon>
        <taxon>Flavobacteriia</taxon>
        <taxon>Flavobacteriales</taxon>
        <taxon>Flavobacteriaceae</taxon>
        <taxon>Algibacter</taxon>
    </lineage>
</organism>
<dbReference type="CDD" id="cd03801">
    <property type="entry name" value="GT4_PimA-like"/>
    <property type="match status" value="1"/>
</dbReference>
<dbReference type="InterPro" id="IPR001296">
    <property type="entry name" value="Glyco_trans_1"/>
</dbReference>
<dbReference type="Proteomes" id="UP000636004">
    <property type="component" value="Unassembled WGS sequence"/>
</dbReference>
<reference evidence="2" key="1">
    <citation type="journal article" date="2014" name="Int. J. Syst. Evol. Microbiol.">
        <title>Complete genome sequence of Corynebacterium casei LMG S-19264T (=DSM 44701T), isolated from a smear-ripened cheese.</title>
        <authorList>
            <consortium name="US DOE Joint Genome Institute (JGI-PGF)"/>
            <person name="Walter F."/>
            <person name="Albersmeier A."/>
            <person name="Kalinowski J."/>
            <person name="Ruckert C."/>
        </authorList>
    </citation>
    <scope>NUCLEOTIDE SEQUENCE</scope>
    <source>
        <strain evidence="2">KCTC 12710</strain>
    </source>
</reference>
<dbReference type="PANTHER" id="PTHR12526">
    <property type="entry name" value="GLYCOSYLTRANSFERASE"/>
    <property type="match status" value="1"/>
</dbReference>
<dbReference type="GO" id="GO:0016757">
    <property type="term" value="F:glycosyltransferase activity"/>
    <property type="evidence" value="ECO:0007669"/>
    <property type="project" value="InterPro"/>
</dbReference>
<evidence type="ECO:0000313" key="2">
    <source>
        <dbReference type="EMBL" id="GGZ89251.1"/>
    </source>
</evidence>
<name>A0A918VCJ1_9FLAO</name>
<accession>A0A918VCJ1</accession>
<keyword evidence="3" id="KW-1185">Reference proteome</keyword>
<dbReference type="RefSeq" id="WP_189362027.1">
    <property type="nucleotide sequence ID" value="NZ_BMWZ01000007.1"/>
</dbReference>
<dbReference type="Gene3D" id="3.40.50.2000">
    <property type="entry name" value="Glycogen Phosphorylase B"/>
    <property type="match status" value="2"/>
</dbReference>
<dbReference type="AlphaFoldDB" id="A0A918VCJ1"/>
<evidence type="ECO:0000259" key="1">
    <source>
        <dbReference type="Pfam" id="PF00534"/>
    </source>
</evidence>
<gene>
    <name evidence="2" type="ORF">GCM10007028_29360</name>
</gene>
<protein>
    <recommendedName>
        <fullName evidence="1">Glycosyl transferase family 1 domain-containing protein</fullName>
    </recommendedName>
</protein>
<sequence length="418" mass="48653">MGNLKILLCAYACEPGKGSEPEVGWGTAIVLAKKDTSNNYFVITRKNNREKIQSQNSPENLSFFYYELPNLFLKFKKAGNFTRIYYYLWMFGAVRFLRKRKINFDIIHHITFVNDWLPSVFIKLKNKRNIFIWGPVGSHDKVPGKFLFTNKEKLIEFFRIKLQWFFRRFDPYFNRCKNHSDLIIGINQNVNKKLGLNTDNFLVSPAIGMKKGVVNFDNSTCTEVFNVLSIGRLIHIKNFKLTLRSFSKFIDLIDKEKRKKVILTIVGSGNQKEELIKITKELRVFNNINFIEFLPQDQLMKLYNESNLFLFPTLESAGFVILEAMSSGLPIVALDYGGPGQFIKQRKEQQLVDPNLSIEEIENKISSLILRLFENKALRTEIGALNKNTILKEFTWEAKADKYINIYNSLLIKKPLHD</sequence>
<dbReference type="SUPFAM" id="SSF53756">
    <property type="entry name" value="UDP-Glycosyltransferase/glycogen phosphorylase"/>
    <property type="match status" value="1"/>
</dbReference>
<evidence type="ECO:0000313" key="3">
    <source>
        <dbReference type="Proteomes" id="UP000636004"/>
    </source>
</evidence>
<dbReference type="EMBL" id="BMWZ01000007">
    <property type="protein sequence ID" value="GGZ89251.1"/>
    <property type="molecule type" value="Genomic_DNA"/>
</dbReference>
<proteinExistence type="predicted"/>
<feature type="domain" description="Glycosyl transferase family 1" evidence="1">
    <location>
        <begin position="227"/>
        <end position="369"/>
    </location>
</feature>
<reference evidence="2" key="2">
    <citation type="submission" date="2020-09" db="EMBL/GenBank/DDBJ databases">
        <authorList>
            <person name="Sun Q."/>
            <person name="Kim S."/>
        </authorList>
    </citation>
    <scope>NUCLEOTIDE SEQUENCE</scope>
    <source>
        <strain evidence="2">KCTC 12710</strain>
    </source>
</reference>
<dbReference type="Pfam" id="PF00534">
    <property type="entry name" value="Glycos_transf_1"/>
    <property type="match status" value="1"/>
</dbReference>